<dbReference type="CDD" id="cd08417">
    <property type="entry name" value="PBP2_Nitroaromatics_like"/>
    <property type="match status" value="1"/>
</dbReference>
<accession>A0ABU1F7N5</accession>
<keyword evidence="2" id="KW-0805">Transcription regulation</keyword>
<evidence type="ECO:0000256" key="4">
    <source>
        <dbReference type="ARBA" id="ARBA00023163"/>
    </source>
</evidence>
<dbReference type="PROSITE" id="PS50931">
    <property type="entry name" value="HTH_LYSR"/>
    <property type="match status" value="1"/>
</dbReference>
<keyword evidence="7" id="KW-1185">Reference proteome</keyword>
<dbReference type="InterPro" id="IPR005119">
    <property type="entry name" value="LysR_subst-bd"/>
</dbReference>
<dbReference type="InterPro" id="IPR036390">
    <property type="entry name" value="WH_DNA-bd_sf"/>
</dbReference>
<protein>
    <submittedName>
        <fullName evidence="6">LysR family transcriptional regulator</fullName>
    </submittedName>
</protein>
<dbReference type="Pfam" id="PF00126">
    <property type="entry name" value="HTH_1"/>
    <property type="match status" value="1"/>
</dbReference>
<dbReference type="PANTHER" id="PTHR30118">
    <property type="entry name" value="HTH-TYPE TRANSCRIPTIONAL REGULATOR LEUO-RELATED"/>
    <property type="match status" value="1"/>
</dbReference>
<dbReference type="PANTHER" id="PTHR30118:SF15">
    <property type="entry name" value="TRANSCRIPTIONAL REGULATORY PROTEIN"/>
    <property type="match status" value="1"/>
</dbReference>
<feature type="domain" description="HTH lysR-type" evidence="5">
    <location>
        <begin position="19"/>
        <end position="76"/>
    </location>
</feature>
<reference evidence="6 7" key="1">
    <citation type="submission" date="2023-09" db="EMBL/GenBank/DDBJ databases">
        <title>Xinfangfangia sedmenti sp. nov., isolated the sedment.</title>
        <authorList>
            <person name="Xu L."/>
        </authorList>
    </citation>
    <scope>NUCLEOTIDE SEQUENCE [LARGE SCALE GENOMIC DNA]</scope>
    <source>
        <strain evidence="6 7">LG-4</strain>
    </source>
</reference>
<evidence type="ECO:0000313" key="7">
    <source>
        <dbReference type="Proteomes" id="UP001247754"/>
    </source>
</evidence>
<name>A0ABU1F7N5_9RHOB</name>
<keyword evidence="3" id="KW-0238">DNA-binding</keyword>
<dbReference type="SUPFAM" id="SSF53850">
    <property type="entry name" value="Periplasmic binding protein-like II"/>
    <property type="match status" value="1"/>
</dbReference>
<dbReference type="InterPro" id="IPR036388">
    <property type="entry name" value="WH-like_DNA-bd_sf"/>
</dbReference>
<comment type="caution">
    <text evidence="6">The sequence shown here is derived from an EMBL/GenBank/DDBJ whole genome shotgun (WGS) entry which is preliminary data.</text>
</comment>
<evidence type="ECO:0000256" key="1">
    <source>
        <dbReference type="ARBA" id="ARBA00009437"/>
    </source>
</evidence>
<dbReference type="Pfam" id="PF03466">
    <property type="entry name" value="LysR_substrate"/>
    <property type="match status" value="1"/>
</dbReference>
<dbReference type="SUPFAM" id="SSF46785">
    <property type="entry name" value="Winged helix' DNA-binding domain"/>
    <property type="match status" value="1"/>
</dbReference>
<dbReference type="InterPro" id="IPR000847">
    <property type="entry name" value="LysR_HTH_N"/>
</dbReference>
<dbReference type="InterPro" id="IPR050389">
    <property type="entry name" value="LysR-type_TF"/>
</dbReference>
<gene>
    <name evidence="6" type="ORF">RGD00_09730</name>
</gene>
<dbReference type="Gene3D" id="3.40.190.10">
    <property type="entry name" value="Periplasmic binding protein-like II"/>
    <property type="match status" value="2"/>
</dbReference>
<organism evidence="6 7">
    <name type="scientific">Ruixingdingia sedimenti</name>
    <dbReference type="NCBI Taxonomy" id="3073604"/>
    <lineage>
        <taxon>Bacteria</taxon>
        <taxon>Pseudomonadati</taxon>
        <taxon>Pseudomonadota</taxon>
        <taxon>Alphaproteobacteria</taxon>
        <taxon>Rhodobacterales</taxon>
        <taxon>Paracoccaceae</taxon>
        <taxon>Ruixingdingia</taxon>
    </lineage>
</organism>
<dbReference type="RefSeq" id="WP_310457130.1">
    <property type="nucleotide sequence ID" value="NZ_JAVKPH010000008.1"/>
</dbReference>
<dbReference type="Gene3D" id="1.10.10.10">
    <property type="entry name" value="Winged helix-like DNA-binding domain superfamily/Winged helix DNA-binding domain"/>
    <property type="match status" value="1"/>
</dbReference>
<dbReference type="EMBL" id="JAVKPH010000008">
    <property type="protein sequence ID" value="MDR5652885.1"/>
    <property type="molecule type" value="Genomic_DNA"/>
</dbReference>
<dbReference type="InterPro" id="IPR037402">
    <property type="entry name" value="YidZ_PBP2"/>
</dbReference>
<keyword evidence="4" id="KW-0804">Transcription</keyword>
<comment type="similarity">
    <text evidence="1">Belongs to the LysR transcriptional regulatory family.</text>
</comment>
<evidence type="ECO:0000313" key="6">
    <source>
        <dbReference type="EMBL" id="MDR5652885.1"/>
    </source>
</evidence>
<evidence type="ECO:0000256" key="2">
    <source>
        <dbReference type="ARBA" id="ARBA00023015"/>
    </source>
</evidence>
<dbReference type="Proteomes" id="UP001247754">
    <property type="component" value="Unassembled WGS sequence"/>
</dbReference>
<evidence type="ECO:0000259" key="5">
    <source>
        <dbReference type="PROSITE" id="PS50931"/>
    </source>
</evidence>
<evidence type="ECO:0000256" key="3">
    <source>
        <dbReference type="ARBA" id="ARBA00023125"/>
    </source>
</evidence>
<proteinExistence type="inferred from homology"/>
<sequence>MGRIGIFDGDAMAGGIGRLDVDAMRLLVTIHDRGSFTRAAELLGVNQSTASYTVAHLRRVLDDVLFIRAGNRVEPTPRCAEAVAELRAILDRLDRLAAARPFDPATARGEVVVSSNLHERLMLLPQVLRRIRAAAPGLRVHLFDAGTGGRAQLMENRADILLGPVEIQGDIFYRRHLFTDRYVCVMDPGHPLARGVLDLAAYACADHLWITHNGRWQAPFVPRLAAEGLEVRPCVTTPSHDNLEGMIGGTALVATIPESLARQAAPGMALRPFPLDVRIGIDMYWTARTHGSGVHQWLRQLLAEAAEALR</sequence>